<comment type="pathway">
    <text evidence="4 6">Amino-acid biosynthesis; L-proline biosynthesis; L-proline from L-glutamate 5-semialdehyde: step 1/1.</text>
</comment>
<dbReference type="PIRSF" id="PIRSF000193">
    <property type="entry name" value="Pyrrol-5-carb_rd"/>
    <property type="match status" value="1"/>
</dbReference>
<dbReference type="Pfam" id="PF14748">
    <property type="entry name" value="P5CR_dimer"/>
    <property type="match status" value="1"/>
</dbReference>
<dbReference type="InterPro" id="IPR036291">
    <property type="entry name" value="NAD(P)-bd_dom_sf"/>
</dbReference>
<comment type="catalytic activity">
    <reaction evidence="4 6">
        <text>L-proline + NADP(+) = (S)-1-pyrroline-5-carboxylate + NADPH + 2 H(+)</text>
        <dbReference type="Rhea" id="RHEA:14109"/>
        <dbReference type="ChEBI" id="CHEBI:15378"/>
        <dbReference type="ChEBI" id="CHEBI:17388"/>
        <dbReference type="ChEBI" id="CHEBI:57783"/>
        <dbReference type="ChEBI" id="CHEBI:58349"/>
        <dbReference type="ChEBI" id="CHEBI:60039"/>
        <dbReference type="EC" id="1.5.1.2"/>
    </reaction>
</comment>
<keyword evidence="3 4" id="KW-0560">Oxidoreductase</keyword>
<organism evidence="9 10">
    <name type="scientific">Acinetobacter pollinis</name>
    <dbReference type="NCBI Taxonomy" id="2605270"/>
    <lineage>
        <taxon>Bacteria</taxon>
        <taxon>Pseudomonadati</taxon>
        <taxon>Pseudomonadota</taxon>
        <taxon>Gammaproteobacteria</taxon>
        <taxon>Moraxellales</taxon>
        <taxon>Moraxellaceae</taxon>
        <taxon>Acinetobacter</taxon>
    </lineage>
</organism>
<evidence type="ECO:0000256" key="5">
    <source>
        <dbReference type="NCBIfam" id="TIGR00112"/>
    </source>
</evidence>
<protein>
    <recommendedName>
        <fullName evidence="4 5">Pyrroline-5-carboxylate reductase</fullName>
        <shortName evidence="4">P5C reductase</shortName>
        <shortName evidence="4">P5CR</shortName>
        <ecNumber evidence="4 5">1.5.1.2</ecNumber>
    </recommendedName>
    <alternativeName>
        <fullName evidence="4">PCA reductase</fullName>
    </alternativeName>
</protein>
<gene>
    <name evidence="4" type="primary">proC</name>
    <name evidence="9" type="ORF">I2F25_03395</name>
</gene>
<accession>A0ABU6DQG1</accession>
<dbReference type="SUPFAM" id="SSF48179">
    <property type="entry name" value="6-phosphogluconate dehydrogenase C-terminal domain-like"/>
    <property type="match status" value="1"/>
</dbReference>
<keyword evidence="10" id="KW-1185">Reference proteome</keyword>
<dbReference type="NCBIfam" id="TIGR00112">
    <property type="entry name" value="proC"/>
    <property type="match status" value="1"/>
</dbReference>
<comment type="subcellular location">
    <subcellularLocation>
        <location evidence="4">Cytoplasm</location>
    </subcellularLocation>
</comment>
<dbReference type="InterPro" id="IPR008927">
    <property type="entry name" value="6-PGluconate_DH-like_C_sf"/>
</dbReference>
<dbReference type="Proteomes" id="UP001339883">
    <property type="component" value="Unassembled WGS sequence"/>
</dbReference>
<dbReference type="EC" id="1.5.1.2" evidence="4 5"/>
<proteinExistence type="inferred from homology"/>
<dbReference type="HAMAP" id="MF_01925">
    <property type="entry name" value="P5C_reductase"/>
    <property type="match status" value="1"/>
</dbReference>
<dbReference type="PANTHER" id="PTHR11645">
    <property type="entry name" value="PYRROLINE-5-CARBOXYLATE REDUCTASE"/>
    <property type="match status" value="1"/>
</dbReference>
<evidence type="ECO:0000259" key="8">
    <source>
        <dbReference type="Pfam" id="PF14748"/>
    </source>
</evidence>
<dbReference type="Pfam" id="PF03807">
    <property type="entry name" value="F420_oxidored"/>
    <property type="match status" value="1"/>
</dbReference>
<keyword evidence="4 6" id="KW-0641">Proline biosynthesis</keyword>
<dbReference type="InterPro" id="IPR028939">
    <property type="entry name" value="P5C_Rdtase_cat_N"/>
</dbReference>
<keyword evidence="2 4" id="KW-0521">NADP</keyword>
<dbReference type="RefSeq" id="WP_195770818.1">
    <property type="nucleotide sequence ID" value="NZ_VTDN01000002.1"/>
</dbReference>
<comment type="caution">
    <text evidence="9">The sequence shown here is derived from an EMBL/GenBank/DDBJ whole genome shotgun (WGS) entry which is preliminary data.</text>
</comment>
<dbReference type="GO" id="GO:0004735">
    <property type="term" value="F:pyrroline-5-carboxylate reductase activity"/>
    <property type="evidence" value="ECO:0007669"/>
    <property type="project" value="UniProtKB-EC"/>
</dbReference>
<evidence type="ECO:0000313" key="9">
    <source>
        <dbReference type="EMBL" id="MEB5476101.1"/>
    </source>
</evidence>
<name>A0ABU6DQG1_9GAMM</name>
<evidence type="ECO:0000256" key="1">
    <source>
        <dbReference type="ARBA" id="ARBA00005525"/>
    </source>
</evidence>
<sequence>MSQRKIAFIGGGNMASAIISGLIASGYDKSNITVSVPSETSKKRLSEQFGIQATSDNILATKNADVIILAVKPQLMKEVCAPIQEHVDVADKLFLTIAAGTQVQFYKKIFKLDGLKIIRVMPNTPSLVGQGVSGLFAESDVSKEDKDFAENLMGAVGKTVWVEKEEQINNIIAIAGSAPGYFFLFLDAMQRKAEALGFEPEQARALILQTAKGVVSLAEHEKDLAFLQLRNNVTSKGGTTIEAVNVFEKNGIYETVDEAMQAAIDRAGVMEKDFLKD</sequence>
<comment type="similarity">
    <text evidence="1 4 6">Belongs to the pyrroline-5-carboxylate reductase family.</text>
</comment>
<evidence type="ECO:0000313" key="10">
    <source>
        <dbReference type="Proteomes" id="UP001339883"/>
    </source>
</evidence>
<evidence type="ECO:0000256" key="2">
    <source>
        <dbReference type="ARBA" id="ARBA00022857"/>
    </source>
</evidence>
<dbReference type="SUPFAM" id="SSF51735">
    <property type="entry name" value="NAD(P)-binding Rossmann-fold domains"/>
    <property type="match status" value="1"/>
</dbReference>
<keyword evidence="4" id="KW-0963">Cytoplasm</keyword>
<evidence type="ECO:0000259" key="7">
    <source>
        <dbReference type="Pfam" id="PF03807"/>
    </source>
</evidence>
<keyword evidence="4 6" id="KW-0028">Amino-acid biosynthesis</keyword>
<dbReference type="InterPro" id="IPR000304">
    <property type="entry name" value="Pyrroline-COOH_reductase"/>
</dbReference>
<dbReference type="Gene3D" id="3.40.50.720">
    <property type="entry name" value="NAD(P)-binding Rossmann-like Domain"/>
    <property type="match status" value="1"/>
</dbReference>
<comment type="function">
    <text evidence="4">Catalyzes the reduction of 1-pyrroline-5-carboxylate (PCA) to L-proline.</text>
</comment>
<dbReference type="PANTHER" id="PTHR11645:SF0">
    <property type="entry name" value="PYRROLINE-5-CARBOXYLATE REDUCTASE 3"/>
    <property type="match status" value="1"/>
</dbReference>
<dbReference type="Gene3D" id="1.10.3730.10">
    <property type="entry name" value="ProC C-terminal domain-like"/>
    <property type="match status" value="1"/>
</dbReference>
<dbReference type="EMBL" id="VTDN01000002">
    <property type="protein sequence ID" value="MEB5476101.1"/>
    <property type="molecule type" value="Genomic_DNA"/>
</dbReference>
<feature type="domain" description="Pyrroline-5-carboxylate reductase catalytic N-terminal" evidence="7">
    <location>
        <begin position="5"/>
        <end position="100"/>
    </location>
</feature>
<comment type="catalytic activity">
    <reaction evidence="4">
        <text>L-proline + NAD(+) = (S)-1-pyrroline-5-carboxylate + NADH + 2 H(+)</text>
        <dbReference type="Rhea" id="RHEA:14105"/>
        <dbReference type="ChEBI" id="CHEBI:15378"/>
        <dbReference type="ChEBI" id="CHEBI:17388"/>
        <dbReference type="ChEBI" id="CHEBI:57540"/>
        <dbReference type="ChEBI" id="CHEBI:57945"/>
        <dbReference type="ChEBI" id="CHEBI:60039"/>
        <dbReference type="EC" id="1.5.1.2"/>
    </reaction>
</comment>
<evidence type="ECO:0000256" key="3">
    <source>
        <dbReference type="ARBA" id="ARBA00023002"/>
    </source>
</evidence>
<dbReference type="InterPro" id="IPR029036">
    <property type="entry name" value="P5CR_dimer"/>
</dbReference>
<evidence type="ECO:0000256" key="6">
    <source>
        <dbReference type="RuleBase" id="RU003903"/>
    </source>
</evidence>
<feature type="domain" description="Pyrroline-5-carboxylate reductase dimerisation" evidence="8">
    <location>
        <begin position="165"/>
        <end position="267"/>
    </location>
</feature>
<evidence type="ECO:0000256" key="4">
    <source>
        <dbReference type="HAMAP-Rule" id="MF_01925"/>
    </source>
</evidence>
<dbReference type="InterPro" id="IPR053790">
    <property type="entry name" value="P5CR-like_CS"/>
</dbReference>
<reference evidence="9 10" key="1">
    <citation type="submission" date="2019-08" db="EMBL/GenBank/DDBJ databases">
        <title>Five species of Acinetobacter isolated from floral nectar and animal pollinators.</title>
        <authorList>
            <person name="Hendry T.A."/>
        </authorList>
    </citation>
    <scope>NUCLEOTIDE SEQUENCE [LARGE SCALE GENOMIC DNA]</scope>
    <source>
        <strain evidence="9 10">MD18.27</strain>
    </source>
</reference>
<dbReference type="PROSITE" id="PS00521">
    <property type="entry name" value="P5CR"/>
    <property type="match status" value="1"/>
</dbReference>